<keyword evidence="3" id="KW-0808">Transferase</keyword>
<reference evidence="12 13" key="1">
    <citation type="submission" date="2021-01" db="EMBL/GenBank/DDBJ databases">
        <title>WGS of actinomycetes isolated from Thailand.</title>
        <authorList>
            <person name="Thawai C."/>
        </authorList>
    </citation>
    <scope>NUCLEOTIDE SEQUENCE [LARGE SCALE GENOMIC DNA]</scope>
    <source>
        <strain evidence="12 13">LPG 2</strain>
    </source>
</reference>
<dbReference type="InterPro" id="IPR011032">
    <property type="entry name" value="GroES-like_sf"/>
</dbReference>
<gene>
    <name evidence="12" type="ORF">JK358_27970</name>
</gene>
<evidence type="ECO:0000259" key="9">
    <source>
        <dbReference type="PROSITE" id="PS50075"/>
    </source>
</evidence>
<evidence type="ECO:0000256" key="8">
    <source>
        <dbReference type="SAM" id="MobiDB-lite"/>
    </source>
</evidence>
<feature type="region of interest" description="C-terminal hotdog fold" evidence="7">
    <location>
        <begin position="1063"/>
        <end position="1203"/>
    </location>
</feature>
<dbReference type="Pfam" id="PF00107">
    <property type="entry name" value="ADH_zinc_N"/>
    <property type="match status" value="1"/>
</dbReference>
<evidence type="ECO:0000256" key="2">
    <source>
        <dbReference type="ARBA" id="ARBA00022553"/>
    </source>
</evidence>
<dbReference type="InterPro" id="IPR049900">
    <property type="entry name" value="PKS_mFAS_DH"/>
</dbReference>
<dbReference type="Pfam" id="PF08659">
    <property type="entry name" value="KR"/>
    <property type="match status" value="1"/>
</dbReference>
<dbReference type="SMART" id="SM00822">
    <property type="entry name" value="PKS_KR"/>
    <property type="match status" value="1"/>
</dbReference>
<dbReference type="InterPro" id="IPR009081">
    <property type="entry name" value="PP-bd_ACP"/>
</dbReference>
<dbReference type="PROSITE" id="PS50075">
    <property type="entry name" value="CARRIER"/>
    <property type="match status" value="1"/>
</dbReference>
<dbReference type="PANTHER" id="PTHR43775:SF37">
    <property type="entry name" value="SI:DKEY-61P9.11"/>
    <property type="match status" value="1"/>
</dbReference>
<dbReference type="Pfam" id="PF00109">
    <property type="entry name" value="ketoacyl-synt"/>
    <property type="match status" value="1"/>
</dbReference>
<dbReference type="Gene3D" id="3.40.50.720">
    <property type="entry name" value="NAD(P)-binding Rossmann-like Domain"/>
    <property type="match status" value="3"/>
</dbReference>
<protein>
    <submittedName>
        <fullName evidence="12">SDR family NAD(P)-dependent oxidoreductase</fullName>
    </submittedName>
</protein>
<dbReference type="InterPro" id="IPR013149">
    <property type="entry name" value="ADH-like_C"/>
</dbReference>
<dbReference type="PROSITE" id="PS01162">
    <property type="entry name" value="QOR_ZETA_CRYSTAL"/>
    <property type="match status" value="1"/>
</dbReference>
<feature type="domain" description="PKS/mFAS DH" evidence="11">
    <location>
        <begin position="933"/>
        <end position="1203"/>
    </location>
</feature>
<evidence type="ECO:0000256" key="6">
    <source>
        <dbReference type="ARBA" id="ARBA00023315"/>
    </source>
</evidence>
<dbReference type="InterPro" id="IPR020806">
    <property type="entry name" value="PKS_PP-bd"/>
</dbReference>
<dbReference type="SMART" id="SM00826">
    <property type="entry name" value="PKS_DH"/>
    <property type="match status" value="1"/>
</dbReference>
<dbReference type="InterPro" id="IPR057326">
    <property type="entry name" value="KR_dom"/>
</dbReference>
<dbReference type="SUPFAM" id="SSF52151">
    <property type="entry name" value="FabD/lysophospholipase-like"/>
    <property type="match status" value="1"/>
</dbReference>
<dbReference type="InterPro" id="IPR050091">
    <property type="entry name" value="PKS_NRPS_Biosynth_Enz"/>
</dbReference>
<dbReference type="Pfam" id="PF00550">
    <property type="entry name" value="PP-binding"/>
    <property type="match status" value="1"/>
</dbReference>
<dbReference type="Pfam" id="PF08240">
    <property type="entry name" value="ADH_N"/>
    <property type="match status" value="1"/>
</dbReference>
<feature type="domain" description="Ketosynthase family 3 (KS3)" evidence="10">
    <location>
        <begin position="1"/>
        <end position="428"/>
    </location>
</feature>
<dbReference type="Proteomes" id="UP000602198">
    <property type="component" value="Unassembled WGS sequence"/>
</dbReference>
<dbReference type="InterPro" id="IPR001227">
    <property type="entry name" value="Ac_transferase_dom_sf"/>
</dbReference>
<dbReference type="InterPro" id="IPR049551">
    <property type="entry name" value="PKS_DH_C"/>
</dbReference>
<dbReference type="PROSITE" id="PS52019">
    <property type="entry name" value="PKS_MFAS_DH"/>
    <property type="match status" value="1"/>
</dbReference>
<dbReference type="CDD" id="cd00833">
    <property type="entry name" value="PKS"/>
    <property type="match status" value="1"/>
</dbReference>
<dbReference type="PROSITE" id="PS52004">
    <property type="entry name" value="KS3_2"/>
    <property type="match status" value="1"/>
</dbReference>
<organism evidence="12 13">
    <name type="scientific">Nocardia acididurans</name>
    <dbReference type="NCBI Taxonomy" id="2802282"/>
    <lineage>
        <taxon>Bacteria</taxon>
        <taxon>Bacillati</taxon>
        <taxon>Actinomycetota</taxon>
        <taxon>Actinomycetes</taxon>
        <taxon>Mycobacteriales</taxon>
        <taxon>Nocardiaceae</taxon>
        <taxon>Nocardia</taxon>
    </lineage>
</organism>
<dbReference type="EMBL" id="JAERRJ010000011">
    <property type="protein sequence ID" value="MBL1078252.1"/>
    <property type="molecule type" value="Genomic_DNA"/>
</dbReference>
<evidence type="ECO:0000313" key="13">
    <source>
        <dbReference type="Proteomes" id="UP000602198"/>
    </source>
</evidence>
<dbReference type="InterPro" id="IPR013968">
    <property type="entry name" value="PKS_KR"/>
</dbReference>
<sequence>MSDIAIVGIGCRYAGGIDSPESFWDFIINKRDGVVDIPAQRWDYRRYYDPDRRTPGRMYTKRAAFLTGDPWAFDPDFFGISPREAAAMDPQQRLVLEVAWEALDDAGFAGRVTGAPIGVYVGAFTLDQLAVSTTNAALPYVDMHTAVGASYTMLSNRIAYALNMVGPAMTVDTACSSSLVALHLACQALDAGDCTVALAGGVTMLMQPEPFVSMCKGGFLAADGRSKPFDASADGYGRGEGSGMVVLKKLEDAERDGDRVYAVIKATGSNQDGRTTAITVPNADLQEALAKSVTERAGIGAHEVTYVEAHGTGTPVGDPLELRAIGRAYGQVEGRTAPVGVGSVKAQLGHTEAASGIAGIIKSALAISKRTLAPQGWLETPNPDIPFEELGIRLQLEAEEIGAEIERITIAVNGFGYGGTNAHAILQEHVPAVGSPLDQGGVEGGLRPQTPVWGQSPQTPIPGQSPQAPIPGQSTQAATGSREPRNFGVLPLSARSENAAREIARGYAELIAAGAEPAWLAEGAWTRRQHHQFRTAVTFADDAELVEALVEFAAGSGRGASKVVARKAPEPVFVFTGMGPQWWGMGRELLRGGGTFAAEAERIDAVFREISGWSIVAELLRPEEESRVTSTAVAQPANFLVQVALYAMLGELGIRPAAVVGHSVGEVSAAYVTGMLSLRDALTVSYHRARLQATTAGSGGMLAVGLSPAAALELIDGDELVDIAAINSPSAVTLAGAQARLDEIAETLTADGVFAKRLFVEVPYHSYLMEPILGELRTALADLTLAEPTLPLWSTVTGQRVTAGDWNAEYWCANVRQPVRFADALTDLVGAGHRVYLEVGPHPVLGANIREILIGAGESGTSVATLNRKQNDAESLRQTVAGLYTAGALDIDALFADTVTPHVELPRYPWQRTPLRNANPVFQQRKYGSPEIYAMLGDPDLDSPSNSWRIQLSVGAMPWLADHVVGGARILPGAGYLDAALSAVALRTESTRVAVEDVRFIAPLIIDEGNAPLAELQVEESTGRFTIRSRSVADAPWTTHATGRLIEGSFESGKVEVPDVDEMHVIDPAAFYAGLAARGLEYGPAFQRATAVRISGATVVATLDGGIAQDSGHLAHPCVVDAALQSVAALLAGSGSADDGAMVPVAVAGVRAFAPIPEQVTVVARLSTDGAPTADIDLLDAEQNVVLQLIGMRFGSIAPGRGALQRMTDIFYEDRWEMREPVDRSGLPATGPAYTLVVEFGSAASARATTVAATTPRSEILVLGDPQRTDLEDAVRERLRAAVAEEGVERLHIALVAGTEYADLDSLWTLRRLAVTFDEFLDEWLERRGAEIPMTGDGSMHVSLITEHAYAHPDEDAAPNPAHAALAGARRVLLNEQPRLRWRLVDVEADVDATDLAAELAVPGAFAYDNSDEVFLRNGLRWVTVVEATLQGRLDALEQAVPLEDPEANFTLELPKSRTLSRLGWRRTARREPGPNEVEVRMRAVGLNYKDPLKVIGVLAEEEMAGTFFGTLPGMEGDGVVVRVGADVHDLAAGDHVTLTSKGMISRFHTTDRDLLIKTPDDSEAGFCTSGTAFSTAEYSLLELARVRAGDVVLVHGAAGGVGSAAVQIAKLRGASVIGTASTDERRAYVLEQGADHVLDSRSLNFADDVLGLTDGRGADVIISTAPGEILRRNFKAVAEFGRIVEIGKADIYGGGLLDLRYFDKNISYHSFDLDRMLRLRRRETIELITRVNAALAAGTYRRLPFEVYETDDVARAFEDVARSAQLGRIAVSLESAAPLVRPSTRAVTVDPAAQYVITGGFGAFGLAVGRWLVGKGARRLTLLGRSGASTDEARNLLSEWETQGVTVTTERVDVTDAEAITAVIGRAHSPEHPLRGVFHTAGVVDDKRVSVMDRDSLASVYRPKIEGVRALRRGIASAGAELDMFVLFSSGSAIFGGVGQYSYTAANLALQAVADQVARDGGEVLAVGWGHMAGGMAADENVARYLRTTGFDSIDMDEGTEFLEQALTLDIHHQAAIIPIDWKQVAASVPFFTQTGRVQERIAAAAEDDSAASHLVVALRELEEAQRNDVVAHMLAEQLAAVMGVDAESIDLTVPVTDLGLDSLMAVEFGALVGKSLGVDLSALRLGRSFTLAQAGARAAEFLIGAPAAEVTA</sequence>
<dbReference type="Gene3D" id="1.10.1200.10">
    <property type="entry name" value="ACP-like"/>
    <property type="match status" value="1"/>
</dbReference>
<dbReference type="InterPro" id="IPR020807">
    <property type="entry name" value="PKS_DH"/>
</dbReference>
<dbReference type="Pfam" id="PF00698">
    <property type="entry name" value="Acyl_transf_1"/>
    <property type="match status" value="1"/>
</dbReference>
<dbReference type="SUPFAM" id="SSF51735">
    <property type="entry name" value="NAD(P)-binding Rossmann-fold domains"/>
    <property type="match status" value="3"/>
</dbReference>
<dbReference type="SUPFAM" id="SSF53901">
    <property type="entry name" value="Thiolase-like"/>
    <property type="match status" value="1"/>
</dbReference>
<keyword evidence="1" id="KW-0596">Phosphopantetheine</keyword>
<keyword evidence="4" id="KW-0521">NADP</keyword>
<feature type="region of interest" description="Disordered" evidence="8">
    <location>
        <begin position="439"/>
        <end position="485"/>
    </location>
</feature>
<dbReference type="InterPro" id="IPR036736">
    <property type="entry name" value="ACP-like_sf"/>
</dbReference>
<evidence type="ECO:0000256" key="1">
    <source>
        <dbReference type="ARBA" id="ARBA00022450"/>
    </source>
</evidence>
<dbReference type="SUPFAM" id="SSF47336">
    <property type="entry name" value="ACP-like"/>
    <property type="match status" value="1"/>
</dbReference>
<keyword evidence="13" id="KW-1185">Reference proteome</keyword>
<evidence type="ECO:0000256" key="7">
    <source>
        <dbReference type="PROSITE-ProRule" id="PRU01363"/>
    </source>
</evidence>
<keyword evidence="2" id="KW-0597">Phosphoprotein</keyword>
<dbReference type="InterPro" id="IPR016036">
    <property type="entry name" value="Malonyl_transacylase_ACP-bd"/>
</dbReference>
<dbReference type="Gene3D" id="3.40.366.10">
    <property type="entry name" value="Malonyl-Coenzyme A Acyl Carrier Protein, domain 2"/>
    <property type="match status" value="1"/>
</dbReference>
<accession>A0ABS1MC82</accession>
<dbReference type="SMART" id="SM01294">
    <property type="entry name" value="PKS_PP_betabranch"/>
    <property type="match status" value="1"/>
</dbReference>
<dbReference type="Pfam" id="PF14765">
    <property type="entry name" value="PS-DH"/>
    <property type="match status" value="1"/>
</dbReference>
<comment type="caution">
    <text evidence="12">The sequence shown here is derived from an EMBL/GenBank/DDBJ whole genome shotgun (WGS) entry which is preliminary data.</text>
</comment>
<dbReference type="SUPFAM" id="SSF55048">
    <property type="entry name" value="Probable ACP-binding domain of malonyl-CoA ACP transacylase"/>
    <property type="match status" value="1"/>
</dbReference>
<evidence type="ECO:0000256" key="4">
    <source>
        <dbReference type="ARBA" id="ARBA00022857"/>
    </source>
</evidence>
<evidence type="ECO:0000256" key="5">
    <source>
        <dbReference type="ARBA" id="ARBA00023268"/>
    </source>
</evidence>
<dbReference type="Pfam" id="PF02801">
    <property type="entry name" value="Ketoacyl-synt_C"/>
    <property type="match status" value="1"/>
</dbReference>
<keyword evidence="5" id="KW-0511">Multifunctional enzyme</keyword>
<evidence type="ECO:0000256" key="3">
    <source>
        <dbReference type="ARBA" id="ARBA00022679"/>
    </source>
</evidence>
<dbReference type="InterPro" id="IPR014031">
    <property type="entry name" value="Ketoacyl_synth_C"/>
</dbReference>
<name>A0ABS1MC82_9NOCA</name>
<dbReference type="InterPro" id="IPR018201">
    <property type="entry name" value="Ketoacyl_synth_AS"/>
</dbReference>
<dbReference type="Gene3D" id="3.90.180.10">
    <property type="entry name" value="Medium-chain alcohol dehydrogenases, catalytic domain"/>
    <property type="match status" value="1"/>
</dbReference>
<feature type="domain" description="Carrier" evidence="9">
    <location>
        <begin position="2070"/>
        <end position="2144"/>
    </location>
</feature>
<dbReference type="RefSeq" id="WP_201953225.1">
    <property type="nucleotide sequence ID" value="NZ_JAERRJ010000011.1"/>
</dbReference>
<dbReference type="InterPro" id="IPR014043">
    <property type="entry name" value="Acyl_transferase_dom"/>
</dbReference>
<dbReference type="SUPFAM" id="SSF50129">
    <property type="entry name" value="GroES-like"/>
    <property type="match status" value="1"/>
</dbReference>
<dbReference type="InterPro" id="IPR016035">
    <property type="entry name" value="Acyl_Trfase/lysoPLipase"/>
</dbReference>
<proteinExistence type="predicted"/>
<dbReference type="Pfam" id="PF21089">
    <property type="entry name" value="PKS_DH_N"/>
    <property type="match status" value="1"/>
</dbReference>
<dbReference type="SMART" id="SM00823">
    <property type="entry name" value="PKS_PP"/>
    <property type="match status" value="1"/>
</dbReference>
<dbReference type="PANTHER" id="PTHR43775">
    <property type="entry name" value="FATTY ACID SYNTHASE"/>
    <property type="match status" value="1"/>
</dbReference>
<dbReference type="InterPro" id="IPR036291">
    <property type="entry name" value="NAD(P)-bd_dom_sf"/>
</dbReference>
<dbReference type="InterPro" id="IPR020843">
    <property type="entry name" value="ER"/>
</dbReference>
<feature type="active site" description="Proton donor; for dehydratase activity" evidence="7">
    <location>
        <position position="1121"/>
    </location>
</feature>
<dbReference type="SMART" id="SM00829">
    <property type="entry name" value="PKS_ER"/>
    <property type="match status" value="1"/>
</dbReference>
<evidence type="ECO:0000259" key="10">
    <source>
        <dbReference type="PROSITE" id="PS52004"/>
    </source>
</evidence>
<dbReference type="InterPro" id="IPR042104">
    <property type="entry name" value="PKS_dehydratase_sf"/>
</dbReference>
<dbReference type="SMART" id="SM00825">
    <property type="entry name" value="PKS_KS"/>
    <property type="match status" value="1"/>
</dbReference>
<dbReference type="SMART" id="SM00827">
    <property type="entry name" value="PKS_AT"/>
    <property type="match status" value="1"/>
</dbReference>
<keyword evidence="6" id="KW-0012">Acyltransferase</keyword>
<dbReference type="Gene3D" id="3.40.47.10">
    <property type="match status" value="1"/>
</dbReference>
<dbReference type="PROSITE" id="PS00606">
    <property type="entry name" value="KS3_1"/>
    <property type="match status" value="1"/>
</dbReference>
<evidence type="ECO:0000313" key="12">
    <source>
        <dbReference type="EMBL" id="MBL1078252.1"/>
    </source>
</evidence>
<dbReference type="Gene3D" id="3.10.129.110">
    <property type="entry name" value="Polyketide synthase dehydratase"/>
    <property type="match status" value="1"/>
</dbReference>
<dbReference type="InterPro" id="IPR013154">
    <property type="entry name" value="ADH-like_N"/>
</dbReference>
<dbReference type="InterPro" id="IPR049552">
    <property type="entry name" value="PKS_DH_N"/>
</dbReference>
<dbReference type="CDD" id="cd05195">
    <property type="entry name" value="enoyl_red"/>
    <property type="match status" value="1"/>
</dbReference>
<dbReference type="InterPro" id="IPR016039">
    <property type="entry name" value="Thiolase-like"/>
</dbReference>
<feature type="compositionally biased region" description="Polar residues" evidence="8">
    <location>
        <begin position="452"/>
        <end position="479"/>
    </location>
</feature>
<dbReference type="InterPro" id="IPR020841">
    <property type="entry name" value="PKS_Beta-ketoAc_synthase_dom"/>
</dbReference>
<evidence type="ECO:0000259" key="11">
    <source>
        <dbReference type="PROSITE" id="PS52019"/>
    </source>
</evidence>
<feature type="region of interest" description="N-terminal hotdog fold" evidence="7">
    <location>
        <begin position="933"/>
        <end position="1052"/>
    </location>
</feature>
<dbReference type="InterPro" id="IPR014030">
    <property type="entry name" value="Ketoacyl_synth_N"/>
</dbReference>
<feature type="active site" description="Proton acceptor; for dehydratase activity" evidence="7">
    <location>
        <position position="963"/>
    </location>
</feature>
<dbReference type="Gene3D" id="3.30.70.3290">
    <property type="match status" value="1"/>
</dbReference>
<dbReference type="InterPro" id="IPR002364">
    <property type="entry name" value="Quin_OxRdtase/zeta-crystal_CS"/>
</dbReference>